<accession>I3CE89</accession>
<dbReference type="EMBL" id="JH600070">
    <property type="protein sequence ID" value="EIJ41932.1"/>
    <property type="molecule type" value="Genomic_DNA"/>
</dbReference>
<dbReference type="AlphaFoldDB" id="I3CE89"/>
<gene>
    <name evidence="1" type="ORF">BegalDRAFT_1029</name>
</gene>
<organism evidence="1 2">
    <name type="scientific">Beggiatoa alba B18LD</name>
    <dbReference type="NCBI Taxonomy" id="395493"/>
    <lineage>
        <taxon>Bacteria</taxon>
        <taxon>Pseudomonadati</taxon>
        <taxon>Pseudomonadota</taxon>
        <taxon>Gammaproteobacteria</taxon>
        <taxon>Thiotrichales</taxon>
        <taxon>Thiotrichaceae</taxon>
        <taxon>Beggiatoa</taxon>
    </lineage>
</organism>
<evidence type="ECO:0000313" key="2">
    <source>
        <dbReference type="Proteomes" id="UP000005744"/>
    </source>
</evidence>
<dbReference type="eggNOG" id="ENOG50323V5">
    <property type="taxonomic scope" value="Bacteria"/>
</dbReference>
<evidence type="ECO:0000313" key="1">
    <source>
        <dbReference type="EMBL" id="EIJ41932.1"/>
    </source>
</evidence>
<keyword evidence="2" id="KW-1185">Reference proteome</keyword>
<reference evidence="1 2" key="1">
    <citation type="submission" date="2011-11" db="EMBL/GenBank/DDBJ databases">
        <title>Improved High-Quality Draft sequence of Beggiatoa alba B18lD.</title>
        <authorList>
            <consortium name="US DOE Joint Genome Institute"/>
            <person name="Lucas S."/>
            <person name="Han J."/>
            <person name="Lapidus A."/>
            <person name="Cheng J.-F."/>
            <person name="Goodwin L."/>
            <person name="Pitluck S."/>
            <person name="Peters L."/>
            <person name="Mikhailova N."/>
            <person name="Held B."/>
            <person name="Detter J.C."/>
            <person name="Han C."/>
            <person name="Tapia R."/>
            <person name="Land M."/>
            <person name="Hauser L."/>
            <person name="Kyrpides N."/>
            <person name="Ivanova N."/>
            <person name="Pagani I."/>
            <person name="Samuel K."/>
            <person name="Teske A."/>
            <person name="Mueller J."/>
            <person name="Woyke T."/>
        </authorList>
    </citation>
    <scope>NUCLEOTIDE SEQUENCE [LARGE SCALE GENOMIC DNA]</scope>
    <source>
        <strain evidence="1 2">B18LD</strain>
    </source>
</reference>
<protein>
    <submittedName>
        <fullName evidence="1">Uncharacterized protein</fullName>
    </submittedName>
</protein>
<dbReference type="OrthoDB" id="6088517at2"/>
<name>I3CE89_9GAMM</name>
<proteinExistence type="predicted"/>
<dbReference type="Proteomes" id="UP000005744">
    <property type="component" value="Unassembled WGS sequence"/>
</dbReference>
<dbReference type="HOGENOM" id="CLU_147956_0_0_6"/>
<dbReference type="STRING" id="395493.BegalDRAFT_1029"/>
<dbReference type="RefSeq" id="WP_002684331.1">
    <property type="nucleotide sequence ID" value="NZ_JH600070.1"/>
</dbReference>
<sequence>MQNARLIMYHKQSTSAKTLFLNINGTVCAFEGLPPLAQLIENTKDIPQVLVHPAQLIVEAEKQLGMSAGSLVIDTEFQAYVDVPSAPLSIFLARFTATDPPRAAVEPYHAKFISIMEARGLPPTELELLRKAYSAIMEG</sequence>